<evidence type="ECO:0000256" key="3">
    <source>
        <dbReference type="ARBA" id="ARBA00023163"/>
    </source>
</evidence>
<sequence length="149" mass="17521">MDELTVLYYAIKEKSDAVTTLLLKEIREMVGKEHQELTQKQVMLLDLLKHRSLTVNEIAEAFSITASAASQLIKKMEKKKYVRRDINEENRREIIVSLGEAGKDYIQKIDEVEFHLVRKYYSQLDREDLIKLKEITEKLYEVIVKAHQP</sequence>
<evidence type="ECO:0000256" key="2">
    <source>
        <dbReference type="ARBA" id="ARBA00023125"/>
    </source>
</evidence>
<proteinExistence type="predicted"/>
<evidence type="ECO:0000313" key="5">
    <source>
        <dbReference type="EMBL" id="TCL48474.1"/>
    </source>
</evidence>
<dbReference type="AlphaFoldDB" id="A0A4R1QMQ8"/>
<keyword evidence="6" id="KW-1185">Reference proteome</keyword>
<accession>A0A4R1QMQ8</accession>
<dbReference type="Gene3D" id="1.10.10.10">
    <property type="entry name" value="Winged helix-like DNA-binding domain superfamily/Winged helix DNA-binding domain"/>
    <property type="match status" value="1"/>
</dbReference>
<dbReference type="PROSITE" id="PS50995">
    <property type="entry name" value="HTH_MARR_2"/>
    <property type="match status" value="1"/>
</dbReference>
<dbReference type="GO" id="GO:0003700">
    <property type="term" value="F:DNA-binding transcription factor activity"/>
    <property type="evidence" value="ECO:0007669"/>
    <property type="project" value="InterPro"/>
</dbReference>
<name>A0A4R1QMQ8_9BACL</name>
<dbReference type="InterPro" id="IPR000835">
    <property type="entry name" value="HTH_MarR-typ"/>
</dbReference>
<dbReference type="GO" id="GO:0003677">
    <property type="term" value="F:DNA binding"/>
    <property type="evidence" value="ECO:0007669"/>
    <property type="project" value="UniProtKB-KW"/>
</dbReference>
<feature type="domain" description="HTH marR-type" evidence="4">
    <location>
        <begin position="1"/>
        <end position="141"/>
    </location>
</feature>
<dbReference type="Pfam" id="PF12802">
    <property type="entry name" value="MarR_2"/>
    <property type="match status" value="1"/>
</dbReference>
<evidence type="ECO:0000313" key="6">
    <source>
        <dbReference type="Proteomes" id="UP000295658"/>
    </source>
</evidence>
<dbReference type="SUPFAM" id="SSF46785">
    <property type="entry name" value="Winged helix' DNA-binding domain"/>
    <property type="match status" value="1"/>
</dbReference>
<dbReference type="SMART" id="SM00347">
    <property type="entry name" value="HTH_MARR"/>
    <property type="match status" value="1"/>
</dbReference>
<comment type="caution">
    <text evidence="5">The sequence shown here is derived from an EMBL/GenBank/DDBJ whole genome shotgun (WGS) entry which is preliminary data.</text>
</comment>
<dbReference type="PRINTS" id="PR00598">
    <property type="entry name" value="HTHMARR"/>
</dbReference>
<gene>
    <name evidence="5" type="ORF">EDD69_109104</name>
</gene>
<evidence type="ECO:0000259" key="4">
    <source>
        <dbReference type="PROSITE" id="PS50995"/>
    </source>
</evidence>
<reference evidence="5 6" key="1">
    <citation type="submission" date="2019-03" db="EMBL/GenBank/DDBJ databases">
        <title>Genomic Encyclopedia of Type Strains, Phase IV (KMG-IV): sequencing the most valuable type-strain genomes for metagenomic binning, comparative biology and taxonomic classification.</title>
        <authorList>
            <person name="Goeker M."/>
        </authorList>
    </citation>
    <scope>NUCLEOTIDE SEQUENCE [LARGE SCALE GENOMIC DNA]</scope>
    <source>
        <strain evidence="5 6">DSM 24979</strain>
    </source>
</reference>
<dbReference type="Proteomes" id="UP000295658">
    <property type="component" value="Unassembled WGS sequence"/>
</dbReference>
<keyword evidence="1" id="KW-0805">Transcription regulation</keyword>
<keyword evidence="2 5" id="KW-0238">DNA-binding</keyword>
<dbReference type="PANTHER" id="PTHR42756">
    <property type="entry name" value="TRANSCRIPTIONAL REGULATOR, MARR"/>
    <property type="match status" value="1"/>
</dbReference>
<dbReference type="CDD" id="cd00090">
    <property type="entry name" value="HTH_ARSR"/>
    <property type="match status" value="1"/>
</dbReference>
<dbReference type="InterPro" id="IPR036388">
    <property type="entry name" value="WH-like_DNA-bd_sf"/>
</dbReference>
<dbReference type="InterPro" id="IPR036390">
    <property type="entry name" value="WH_DNA-bd_sf"/>
</dbReference>
<dbReference type="EMBL" id="SLUL01000009">
    <property type="protein sequence ID" value="TCL48474.1"/>
    <property type="molecule type" value="Genomic_DNA"/>
</dbReference>
<dbReference type="RefSeq" id="WP_132948785.1">
    <property type="nucleotide sequence ID" value="NZ_SLUL01000009.1"/>
</dbReference>
<dbReference type="OrthoDB" id="2355600at2"/>
<evidence type="ECO:0000256" key="1">
    <source>
        <dbReference type="ARBA" id="ARBA00023015"/>
    </source>
</evidence>
<protein>
    <submittedName>
        <fullName evidence="5">DNA-binding MarR family transcriptional regulator</fullName>
    </submittedName>
</protein>
<dbReference type="PANTHER" id="PTHR42756:SF1">
    <property type="entry name" value="TRANSCRIPTIONAL REPRESSOR OF EMRAB OPERON"/>
    <property type="match status" value="1"/>
</dbReference>
<organism evidence="5 6">
    <name type="scientific">Thermolongibacillus altinsuensis</name>
    <dbReference type="NCBI Taxonomy" id="575256"/>
    <lineage>
        <taxon>Bacteria</taxon>
        <taxon>Bacillati</taxon>
        <taxon>Bacillota</taxon>
        <taxon>Bacilli</taxon>
        <taxon>Bacillales</taxon>
        <taxon>Anoxybacillaceae</taxon>
        <taxon>Thermolongibacillus</taxon>
    </lineage>
</organism>
<dbReference type="InterPro" id="IPR011991">
    <property type="entry name" value="ArsR-like_HTH"/>
</dbReference>
<keyword evidence="3" id="KW-0804">Transcription</keyword>